<dbReference type="SMART" id="SM00384">
    <property type="entry name" value="AT_hook"/>
    <property type="match status" value="5"/>
</dbReference>
<sequence length="583" mass="64768">MTPDSKPPKRNRGRPSNASKLASASLDRLDNTEADAGEARPKKRGRPKRSLDATEPAQFAEDQPRRKRGRPSLTESTNKPEEPAPPKRKRGRPSLDKQGKGAEVEEQPNDEEPREADDARPEAQDEEQPEETRPKPKRGRKRAAPDQQQLEADVEEEPSRKRGRRPRTARASQQQGGEGEGEEEEGQPREEQEEEQEGEREQPRRKKTRKSLRDIPHEDAHNKGSKPGRTKKREKQPADAADVENQDESQPKKKRGRPSGGRNSTEQTEKPAKSRASKDANEGQDQQDQQENTAKPKGRRRRSSQTAPPSDEDDDAPPSPPKPYLHVASHTKRVRSSTIASKWTPLAGASLPTASAILSLAYQPILQHTAATRQRREHAEAALHLVSRRVSRKLARGLPFPPASAAGARPGRPQANADNGRAAELDFESVLDGCTALERQLGPALHAVDLLRAERKKMERELERDYEELRGLETSARAQKRERKEQMKKAHVLAPTVQPTPQEAHQRSVITTTAASSGNVFKDMTDPELEPLGLQLAGHVDSIRGNLQQGDGIAPQLARTRAALQDVLMRYLDQNAYAQVILG</sequence>
<dbReference type="PRINTS" id="PR00929">
    <property type="entry name" value="ATHOOK"/>
</dbReference>
<proteinExistence type="predicted"/>
<feature type="coiled-coil region" evidence="1">
    <location>
        <begin position="448"/>
        <end position="489"/>
    </location>
</feature>
<dbReference type="GO" id="GO:0003677">
    <property type="term" value="F:DNA binding"/>
    <property type="evidence" value="ECO:0007669"/>
    <property type="project" value="InterPro"/>
</dbReference>
<dbReference type="Pfam" id="PF13094">
    <property type="entry name" value="CENP-Q"/>
    <property type="match status" value="1"/>
</dbReference>
<comment type="caution">
    <text evidence="3">The sequence shown here is derived from an EMBL/GenBank/DDBJ whole genome shotgun (WGS) entry which is preliminary data.</text>
</comment>
<evidence type="ECO:0000313" key="4">
    <source>
        <dbReference type="Proteomes" id="UP000717696"/>
    </source>
</evidence>
<dbReference type="AlphaFoldDB" id="A0A9P9FD77"/>
<organism evidence="3 4">
    <name type="scientific">Dactylonectria estremocensis</name>
    <dbReference type="NCBI Taxonomy" id="1079267"/>
    <lineage>
        <taxon>Eukaryota</taxon>
        <taxon>Fungi</taxon>
        <taxon>Dikarya</taxon>
        <taxon>Ascomycota</taxon>
        <taxon>Pezizomycotina</taxon>
        <taxon>Sordariomycetes</taxon>
        <taxon>Hypocreomycetidae</taxon>
        <taxon>Hypocreales</taxon>
        <taxon>Nectriaceae</taxon>
        <taxon>Dactylonectria</taxon>
    </lineage>
</organism>
<dbReference type="OrthoDB" id="2420947at2759"/>
<accession>A0A9P9FD77</accession>
<evidence type="ECO:0000256" key="1">
    <source>
        <dbReference type="SAM" id="Coils"/>
    </source>
</evidence>
<protein>
    <submittedName>
        <fullName evidence="3">CENP-Q, a CENPA-CAD centromere complex subunit-domain-containing protein</fullName>
    </submittedName>
</protein>
<evidence type="ECO:0000256" key="2">
    <source>
        <dbReference type="SAM" id="MobiDB-lite"/>
    </source>
</evidence>
<feature type="compositionally biased region" description="Acidic residues" evidence="2">
    <location>
        <begin position="179"/>
        <end position="198"/>
    </location>
</feature>
<dbReference type="InterPro" id="IPR025212">
    <property type="entry name" value="CAD_CENP-Q"/>
</dbReference>
<keyword evidence="4" id="KW-1185">Reference proteome</keyword>
<evidence type="ECO:0000313" key="3">
    <source>
        <dbReference type="EMBL" id="KAH7159676.1"/>
    </source>
</evidence>
<feature type="compositionally biased region" description="Basic and acidic residues" evidence="2">
    <location>
        <begin position="93"/>
        <end position="103"/>
    </location>
</feature>
<dbReference type="Proteomes" id="UP000717696">
    <property type="component" value="Unassembled WGS sequence"/>
</dbReference>
<dbReference type="EMBL" id="JAGMUU010000002">
    <property type="protein sequence ID" value="KAH7159676.1"/>
    <property type="molecule type" value="Genomic_DNA"/>
</dbReference>
<feature type="region of interest" description="Disordered" evidence="2">
    <location>
        <begin position="1"/>
        <end position="333"/>
    </location>
</feature>
<feature type="compositionally biased region" description="Basic residues" evidence="2">
    <location>
        <begin position="223"/>
        <end position="234"/>
    </location>
</feature>
<gene>
    <name evidence="3" type="ORF">B0J13DRAFT_110523</name>
</gene>
<feature type="compositionally biased region" description="Low complexity" evidence="2">
    <location>
        <begin position="403"/>
        <end position="417"/>
    </location>
</feature>
<feature type="region of interest" description="Disordered" evidence="2">
    <location>
        <begin position="398"/>
        <end position="418"/>
    </location>
</feature>
<reference evidence="3" key="1">
    <citation type="journal article" date="2021" name="Nat. Commun.">
        <title>Genetic determinants of endophytism in the Arabidopsis root mycobiome.</title>
        <authorList>
            <person name="Mesny F."/>
            <person name="Miyauchi S."/>
            <person name="Thiergart T."/>
            <person name="Pickel B."/>
            <person name="Atanasova L."/>
            <person name="Karlsson M."/>
            <person name="Huettel B."/>
            <person name="Barry K.W."/>
            <person name="Haridas S."/>
            <person name="Chen C."/>
            <person name="Bauer D."/>
            <person name="Andreopoulos W."/>
            <person name="Pangilinan J."/>
            <person name="LaButti K."/>
            <person name="Riley R."/>
            <person name="Lipzen A."/>
            <person name="Clum A."/>
            <person name="Drula E."/>
            <person name="Henrissat B."/>
            <person name="Kohler A."/>
            <person name="Grigoriev I.V."/>
            <person name="Martin F.M."/>
            <person name="Hacquard S."/>
        </authorList>
    </citation>
    <scope>NUCLEOTIDE SEQUENCE</scope>
    <source>
        <strain evidence="3">MPI-CAGE-AT-0021</strain>
    </source>
</reference>
<keyword evidence="1" id="KW-0175">Coiled coil</keyword>
<name>A0A9P9FD77_9HYPO</name>
<feature type="compositionally biased region" description="Basic and acidic residues" evidence="2">
    <location>
        <begin position="211"/>
        <end position="222"/>
    </location>
</feature>
<feature type="compositionally biased region" description="Acidic residues" evidence="2">
    <location>
        <begin position="104"/>
        <end position="115"/>
    </location>
</feature>
<feature type="compositionally biased region" description="Basic and acidic residues" evidence="2">
    <location>
        <begin position="267"/>
        <end position="281"/>
    </location>
</feature>
<dbReference type="InterPro" id="IPR017956">
    <property type="entry name" value="AT_hook_DNA-bd_motif"/>
</dbReference>